<dbReference type="Bgee" id="ENSAMXG00000043997">
    <property type="expression patterns" value="Expressed in nervous system and 1 other cell type or tissue"/>
</dbReference>
<dbReference type="Proteomes" id="UP000018467">
    <property type="component" value="Unassembled WGS sequence"/>
</dbReference>
<dbReference type="GeneTree" id="ENSGT01140000284263"/>
<reference evidence="2" key="2">
    <citation type="journal article" date="2014" name="Nat. Commun.">
        <title>The cavefish genome reveals candidate genes for eye loss.</title>
        <authorList>
            <person name="McGaugh S.E."/>
            <person name="Gross J.B."/>
            <person name="Aken B."/>
            <person name="Blin M."/>
            <person name="Borowsky R."/>
            <person name="Chalopin D."/>
            <person name="Hinaux H."/>
            <person name="Jeffery W.R."/>
            <person name="Keene A."/>
            <person name="Ma L."/>
            <person name="Minx P."/>
            <person name="Murphy D."/>
            <person name="O'Quin K.E."/>
            <person name="Retaux S."/>
            <person name="Rohner N."/>
            <person name="Searle S.M."/>
            <person name="Stahl B.A."/>
            <person name="Tabin C."/>
            <person name="Volff J.N."/>
            <person name="Yoshizawa M."/>
            <person name="Warren W.C."/>
        </authorList>
    </citation>
    <scope>NUCLEOTIDE SEQUENCE [LARGE SCALE GENOMIC DNA]</scope>
    <source>
        <strain evidence="2">female</strain>
    </source>
</reference>
<dbReference type="InterPro" id="IPR036691">
    <property type="entry name" value="Endo/exonu/phosph_ase_sf"/>
</dbReference>
<reference evidence="2" key="1">
    <citation type="submission" date="2013-03" db="EMBL/GenBank/DDBJ databases">
        <authorList>
            <person name="Jeffery W."/>
            <person name="Warren W."/>
            <person name="Wilson R.K."/>
        </authorList>
    </citation>
    <scope>NUCLEOTIDE SEQUENCE</scope>
    <source>
        <strain evidence="2">female</strain>
    </source>
</reference>
<dbReference type="Ensembl" id="ENSAMXT00000055863.1">
    <property type="protein sequence ID" value="ENSAMXP00000038533.1"/>
    <property type="gene ID" value="ENSAMXG00000043997.1"/>
</dbReference>
<name>A0A3B1J8I1_ASTMX</name>
<keyword evidence="2" id="KW-1185">Reference proteome</keyword>
<accession>A0A3B1J8I1</accession>
<reference evidence="1" key="4">
    <citation type="submission" date="2025-09" db="UniProtKB">
        <authorList>
            <consortium name="Ensembl"/>
        </authorList>
    </citation>
    <scope>IDENTIFICATION</scope>
</reference>
<protein>
    <submittedName>
        <fullName evidence="1">Uncharacterized protein</fullName>
    </submittedName>
</protein>
<sequence>MTISSPSDIHLMKAIYLTKAEFQKLKARWIGQTYHSTYNSKKRGTSILFSKTTPYIHSNTTNDPKGRFIIINGSIHKNNITIASIYGPNSDSHFSTPFFMN</sequence>
<organism evidence="1 2">
    <name type="scientific">Astyanax mexicanus</name>
    <name type="common">Blind cave fish</name>
    <name type="synonym">Astyanax fasciatus mexicanus</name>
    <dbReference type="NCBI Taxonomy" id="7994"/>
    <lineage>
        <taxon>Eukaryota</taxon>
        <taxon>Metazoa</taxon>
        <taxon>Chordata</taxon>
        <taxon>Craniata</taxon>
        <taxon>Vertebrata</taxon>
        <taxon>Euteleostomi</taxon>
        <taxon>Actinopterygii</taxon>
        <taxon>Neopterygii</taxon>
        <taxon>Teleostei</taxon>
        <taxon>Ostariophysi</taxon>
        <taxon>Characiformes</taxon>
        <taxon>Characoidei</taxon>
        <taxon>Acestrorhamphidae</taxon>
        <taxon>Acestrorhamphinae</taxon>
        <taxon>Astyanax</taxon>
    </lineage>
</organism>
<proteinExistence type="predicted"/>
<evidence type="ECO:0000313" key="1">
    <source>
        <dbReference type="Ensembl" id="ENSAMXP00000038533.1"/>
    </source>
</evidence>
<dbReference type="Gene3D" id="3.60.10.10">
    <property type="entry name" value="Endonuclease/exonuclease/phosphatase"/>
    <property type="match status" value="1"/>
</dbReference>
<dbReference type="InParanoid" id="A0A3B1J8I1"/>
<reference evidence="1" key="3">
    <citation type="submission" date="2025-08" db="UniProtKB">
        <authorList>
            <consortium name="Ensembl"/>
        </authorList>
    </citation>
    <scope>IDENTIFICATION</scope>
</reference>
<dbReference type="AlphaFoldDB" id="A0A3B1J8I1"/>
<evidence type="ECO:0000313" key="2">
    <source>
        <dbReference type="Proteomes" id="UP000018467"/>
    </source>
</evidence>